<dbReference type="Pfam" id="PF01124">
    <property type="entry name" value="MAPEG"/>
    <property type="match status" value="1"/>
</dbReference>
<dbReference type="SUPFAM" id="SSF161084">
    <property type="entry name" value="MAPEG domain-like"/>
    <property type="match status" value="1"/>
</dbReference>
<dbReference type="AlphaFoldDB" id="A0A9W9TWW3"/>
<dbReference type="Proteomes" id="UP001150941">
    <property type="component" value="Unassembled WGS sequence"/>
</dbReference>
<keyword evidence="4" id="KW-0472">Membrane</keyword>
<evidence type="ECO:0000256" key="2">
    <source>
        <dbReference type="ARBA" id="ARBA00022692"/>
    </source>
</evidence>
<dbReference type="GeneID" id="83197576"/>
<keyword evidence="3" id="KW-1133">Transmembrane helix</keyword>
<keyword evidence="2" id="KW-0812">Transmembrane</keyword>
<reference evidence="5" key="2">
    <citation type="journal article" date="2023" name="IMA Fungus">
        <title>Comparative genomic study of the Penicillium genus elucidates a diverse pangenome and 15 lateral gene transfer events.</title>
        <authorList>
            <person name="Petersen C."/>
            <person name="Sorensen T."/>
            <person name="Nielsen M.R."/>
            <person name="Sondergaard T.E."/>
            <person name="Sorensen J.L."/>
            <person name="Fitzpatrick D.A."/>
            <person name="Frisvad J.C."/>
            <person name="Nielsen K.L."/>
        </authorList>
    </citation>
    <scope>NUCLEOTIDE SEQUENCE</scope>
    <source>
        <strain evidence="5">IBT 19713</strain>
    </source>
</reference>
<evidence type="ECO:0000256" key="3">
    <source>
        <dbReference type="ARBA" id="ARBA00022989"/>
    </source>
</evidence>
<evidence type="ECO:0008006" key="7">
    <source>
        <dbReference type="Google" id="ProtNLM"/>
    </source>
</evidence>
<dbReference type="EMBL" id="JAPQKS010000002">
    <property type="protein sequence ID" value="KAJ5245993.1"/>
    <property type="molecule type" value="Genomic_DNA"/>
</dbReference>
<comment type="caution">
    <text evidence="5">The sequence shown here is derived from an EMBL/GenBank/DDBJ whole genome shotgun (WGS) entry which is preliminary data.</text>
</comment>
<reference evidence="5" key="1">
    <citation type="submission" date="2022-11" db="EMBL/GenBank/DDBJ databases">
        <authorList>
            <person name="Petersen C."/>
        </authorList>
    </citation>
    <scope>NUCLEOTIDE SEQUENCE</scope>
    <source>
        <strain evidence="5">IBT 19713</strain>
    </source>
</reference>
<dbReference type="RefSeq" id="XP_058333414.1">
    <property type="nucleotide sequence ID" value="XM_058470273.1"/>
</dbReference>
<dbReference type="InterPro" id="IPR023352">
    <property type="entry name" value="MAPEG-like_dom_sf"/>
</dbReference>
<dbReference type="PANTHER" id="PTHR35371">
    <property type="entry name" value="INNER MEMBRANE PROTEIN"/>
    <property type="match status" value="1"/>
</dbReference>
<evidence type="ECO:0000256" key="4">
    <source>
        <dbReference type="ARBA" id="ARBA00023136"/>
    </source>
</evidence>
<comment type="subcellular location">
    <subcellularLocation>
        <location evidence="1">Membrane</location>
    </subcellularLocation>
</comment>
<dbReference type="PANTHER" id="PTHR35371:SF2">
    <property type="entry name" value="MAPEG FAMILY PROTEIN"/>
    <property type="match status" value="1"/>
</dbReference>
<protein>
    <recommendedName>
        <fullName evidence="7">Membrane-associated, eicosanoid/glutathione metabolism (MAPEG) protein</fullName>
    </recommendedName>
</protein>
<gene>
    <name evidence="5" type="ORF">N7468_000976</name>
</gene>
<dbReference type="OrthoDB" id="2122304at2759"/>
<organism evidence="5 6">
    <name type="scientific">Penicillium chermesinum</name>
    <dbReference type="NCBI Taxonomy" id="63820"/>
    <lineage>
        <taxon>Eukaryota</taxon>
        <taxon>Fungi</taxon>
        <taxon>Dikarya</taxon>
        <taxon>Ascomycota</taxon>
        <taxon>Pezizomycotina</taxon>
        <taxon>Eurotiomycetes</taxon>
        <taxon>Eurotiomycetidae</taxon>
        <taxon>Eurotiales</taxon>
        <taxon>Aspergillaceae</taxon>
        <taxon>Penicillium</taxon>
    </lineage>
</organism>
<dbReference type="GO" id="GO:0016020">
    <property type="term" value="C:membrane"/>
    <property type="evidence" value="ECO:0007669"/>
    <property type="project" value="UniProtKB-SubCell"/>
</dbReference>
<evidence type="ECO:0000313" key="6">
    <source>
        <dbReference type="Proteomes" id="UP001150941"/>
    </source>
</evidence>
<accession>A0A9W9TWW3</accession>
<dbReference type="InterPro" id="IPR001129">
    <property type="entry name" value="Membr-assoc_MAPEG"/>
</dbReference>
<evidence type="ECO:0000256" key="1">
    <source>
        <dbReference type="ARBA" id="ARBA00004370"/>
    </source>
</evidence>
<keyword evidence="6" id="KW-1185">Reference proteome</keyword>
<sequence>MASILTAVGLFGTPAAPLPNYSPFFIGWQFVYAYGLLSSRTLKQWYGLDHQVAPREDLAKYGEAAVRDGKITRRQLAMLKRNEAAHANSVENFPFIATSLALASFAGVPAHVINAAGLSYTIARLVYGAVYILIDHPTWSQVRGLVWWWGNLSCLTLLWYAQKQFIGQASLAGSSMR</sequence>
<proteinExistence type="predicted"/>
<evidence type="ECO:0000313" key="5">
    <source>
        <dbReference type="EMBL" id="KAJ5245993.1"/>
    </source>
</evidence>
<dbReference type="Gene3D" id="1.20.120.550">
    <property type="entry name" value="Membrane associated eicosanoid/glutathione metabolism-like domain"/>
    <property type="match status" value="1"/>
</dbReference>
<name>A0A9W9TWW3_9EURO</name>